<keyword evidence="3" id="KW-0408">Iron</keyword>
<dbReference type="InterPro" id="IPR036922">
    <property type="entry name" value="Rieske_2Fe-2S_sf"/>
</dbReference>
<evidence type="ECO:0000256" key="4">
    <source>
        <dbReference type="ARBA" id="ARBA00023014"/>
    </source>
</evidence>
<sequence>PTLAELAPGEVGGFSVAGAAVLACRVGDEILAYRDGCPDCTREFAGATLTGTVLRCPHCGSGFDVVHAGMAVGDAAGPHLEPVPVLLRDGVPAMAVAEEVAS</sequence>
<proteinExistence type="predicted"/>
<evidence type="ECO:0000256" key="1">
    <source>
        <dbReference type="ARBA" id="ARBA00022714"/>
    </source>
</evidence>
<evidence type="ECO:0000256" key="2">
    <source>
        <dbReference type="ARBA" id="ARBA00022723"/>
    </source>
</evidence>
<keyword evidence="2" id="KW-0479">Metal-binding</keyword>
<feature type="domain" description="Rieske" evidence="5">
    <location>
        <begin position="1"/>
        <end position="94"/>
    </location>
</feature>
<keyword evidence="1" id="KW-0001">2Fe-2S</keyword>
<dbReference type="Proteomes" id="UP001180503">
    <property type="component" value="Unassembled WGS sequence"/>
</dbReference>
<organism evidence="6 7">
    <name type="scientific">Streptomyces edwardsiae</name>
    <dbReference type="NCBI Taxonomy" id="3075527"/>
    <lineage>
        <taxon>Bacteria</taxon>
        <taxon>Bacillati</taxon>
        <taxon>Actinomycetota</taxon>
        <taxon>Actinomycetes</taxon>
        <taxon>Kitasatosporales</taxon>
        <taxon>Streptomycetaceae</taxon>
        <taxon>Streptomyces</taxon>
    </lineage>
</organism>
<gene>
    <name evidence="6" type="ORF">RM528_36765</name>
</gene>
<protein>
    <recommendedName>
        <fullName evidence="5">Rieske domain-containing protein</fullName>
    </recommendedName>
</protein>
<dbReference type="SUPFAM" id="SSF50022">
    <property type="entry name" value="ISP domain"/>
    <property type="match status" value="1"/>
</dbReference>
<dbReference type="EMBL" id="JAVRFB010000655">
    <property type="protein sequence ID" value="MDT0407397.1"/>
    <property type="molecule type" value="Genomic_DNA"/>
</dbReference>
<comment type="caution">
    <text evidence="6">The sequence shown here is derived from an EMBL/GenBank/DDBJ whole genome shotgun (WGS) entry which is preliminary data.</text>
</comment>
<reference evidence="7" key="1">
    <citation type="submission" date="2023-07" db="EMBL/GenBank/DDBJ databases">
        <title>30 novel species of actinomycetes from the DSMZ collection.</title>
        <authorList>
            <person name="Nouioui I."/>
        </authorList>
    </citation>
    <scope>NUCLEOTIDE SEQUENCE [LARGE SCALE GENOMIC DNA]</scope>
    <source>
        <strain evidence="7">DSM 41635</strain>
    </source>
</reference>
<evidence type="ECO:0000313" key="6">
    <source>
        <dbReference type="EMBL" id="MDT0407397.1"/>
    </source>
</evidence>
<dbReference type="RefSeq" id="WP_311711974.1">
    <property type="nucleotide sequence ID" value="NZ_JAVRFB010000655.1"/>
</dbReference>
<keyword evidence="4" id="KW-0411">Iron-sulfur</keyword>
<evidence type="ECO:0000259" key="5">
    <source>
        <dbReference type="PROSITE" id="PS51296"/>
    </source>
</evidence>
<feature type="non-terminal residue" evidence="6">
    <location>
        <position position="1"/>
    </location>
</feature>
<evidence type="ECO:0000256" key="3">
    <source>
        <dbReference type="ARBA" id="ARBA00023004"/>
    </source>
</evidence>
<evidence type="ECO:0000313" key="7">
    <source>
        <dbReference type="Proteomes" id="UP001180503"/>
    </source>
</evidence>
<accession>A0ABU2QSH6</accession>
<name>A0ABU2QSH6_9ACTN</name>
<dbReference type="PROSITE" id="PS51296">
    <property type="entry name" value="RIESKE"/>
    <property type="match status" value="1"/>
</dbReference>
<dbReference type="InterPro" id="IPR017941">
    <property type="entry name" value="Rieske_2Fe-2S"/>
</dbReference>
<dbReference type="Gene3D" id="2.102.10.10">
    <property type="entry name" value="Rieske [2Fe-2S] iron-sulphur domain"/>
    <property type="match status" value="1"/>
</dbReference>